<dbReference type="EMBL" id="BKAJ01000097">
    <property type="protein sequence ID" value="GEP58304.1"/>
    <property type="molecule type" value="Genomic_DNA"/>
</dbReference>
<dbReference type="PANTHER" id="PTHR11662">
    <property type="entry name" value="SOLUTE CARRIER FAMILY 17"/>
    <property type="match status" value="1"/>
</dbReference>
<feature type="transmembrane region" description="Helical" evidence="5">
    <location>
        <begin position="140"/>
        <end position="163"/>
    </location>
</feature>
<evidence type="ECO:0000256" key="5">
    <source>
        <dbReference type="SAM" id="Phobius"/>
    </source>
</evidence>
<dbReference type="InterPro" id="IPR011701">
    <property type="entry name" value="MFS"/>
</dbReference>
<keyword evidence="3 5" id="KW-1133">Transmembrane helix</keyword>
<organism evidence="7 8">
    <name type="scientific">Reyranella soli</name>
    <dbReference type="NCBI Taxonomy" id="1230389"/>
    <lineage>
        <taxon>Bacteria</taxon>
        <taxon>Pseudomonadati</taxon>
        <taxon>Pseudomonadota</taxon>
        <taxon>Alphaproteobacteria</taxon>
        <taxon>Hyphomicrobiales</taxon>
        <taxon>Reyranellaceae</taxon>
        <taxon>Reyranella</taxon>
    </lineage>
</organism>
<evidence type="ECO:0000313" key="8">
    <source>
        <dbReference type="Proteomes" id="UP000321058"/>
    </source>
</evidence>
<dbReference type="Proteomes" id="UP000321058">
    <property type="component" value="Unassembled WGS sequence"/>
</dbReference>
<feature type="transmembrane region" description="Helical" evidence="5">
    <location>
        <begin position="12"/>
        <end position="33"/>
    </location>
</feature>
<keyword evidence="8" id="KW-1185">Reference proteome</keyword>
<dbReference type="InterPro" id="IPR036259">
    <property type="entry name" value="MFS_trans_sf"/>
</dbReference>
<evidence type="ECO:0000259" key="6">
    <source>
        <dbReference type="PROSITE" id="PS50850"/>
    </source>
</evidence>
<evidence type="ECO:0000256" key="4">
    <source>
        <dbReference type="ARBA" id="ARBA00023136"/>
    </source>
</evidence>
<feature type="domain" description="Major facilitator superfamily (MFS) profile" evidence="6">
    <location>
        <begin position="15"/>
        <end position="412"/>
    </location>
</feature>
<name>A0A512NH76_9HYPH</name>
<evidence type="ECO:0000256" key="3">
    <source>
        <dbReference type="ARBA" id="ARBA00022989"/>
    </source>
</evidence>
<dbReference type="Gene3D" id="1.20.1250.20">
    <property type="entry name" value="MFS general substrate transporter like domains"/>
    <property type="match status" value="1"/>
</dbReference>
<feature type="transmembrane region" description="Helical" evidence="5">
    <location>
        <begin position="322"/>
        <end position="341"/>
    </location>
</feature>
<feature type="transmembrane region" description="Helical" evidence="5">
    <location>
        <begin position="290"/>
        <end position="310"/>
    </location>
</feature>
<gene>
    <name evidence="7" type="ORF">RSO01_54700</name>
</gene>
<keyword evidence="4 5" id="KW-0472">Membrane</keyword>
<comment type="subcellular location">
    <subcellularLocation>
        <location evidence="1">Membrane</location>
        <topology evidence="1">Multi-pass membrane protein</topology>
    </subcellularLocation>
</comment>
<keyword evidence="2 5" id="KW-0812">Transmembrane</keyword>
<evidence type="ECO:0000256" key="2">
    <source>
        <dbReference type="ARBA" id="ARBA00022692"/>
    </source>
</evidence>
<dbReference type="PROSITE" id="PS50850">
    <property type="entry name" value="MFS"/>
    <property type="match status" value="1"/>
</dbReference>
<proteinExistence type="predicted"/>
<evidence type="ECO:0000313" key="7">
    <source>
        <dbReference type="EMBL" id="GEP58304.1"/>
    </source>
</evidence>
<dbReference type="InterPro" id="IPR050382">
    <property type="entry name" value="MFS_Na/Anion_cotransporter"/>
</dbReference>
<dbReference type="CDD" id="cd17319">
    <property type="entry name" value="MFS_ExuT_GudP_like"/>
    <property type="match status" value="1"/>
</dbReference>
<dbReference type="PANTHER" id="PTHR11662:SF450">
    <property type="entry name" value="BLR1003 PROTEIN"/>
    <property type="match status" value="1"/>
</dbReference>
<feature type="transmembrane region" description="Helical" evidence="5">
    <location>
        <begin position="104"/>
        <end position="128"/>
    </location>
</feature>
<dbReference type="GO" id="GO:0016020">
    <property type="term" value="C:membrane"/>
    <property type="evidence" value="ECO:0007669"/>
    <property type="project" value="UniProtKB-SubCell"/>
</dbReference>
<feature type="transmembrane region" description="Helical" evidence="5">
    <location>
        <begin position="220"/>
        <end position="241"/>
    </location>
</feature>
<dbReference type="Pfam" id="PF07690">
    <property type="entry name" value="MFS_1"/>
    <property type="match status" value="1"/>
</dbReference>
<feature type="transmembrane region" description="Helical" evidence="5">
    <location>
        <begin position="388"/>
        <end position="408"/>
    </location>
</feature>
<dbReference type="InterPro" id="IPR020846">
    <property type="entry name" value="MFS_dom"/>
</dbReference>
<dbReference type="SUPFAM" id="SSF103473">
    <property type="entry name" value="MFS general substrate transporter"/>
    <property type="match status" value="1"/>
</dbReference>
<protein>
    <submittedName>
        <fullName evidence="7">MFS transporter</fullName>
    </submittedName>
</protein>
<accession>A0A512NH76</accession>
<feature type="transmembrane region" description="Helical" evidence="5">
    <location>
        <begin position="80"/>
        <end position="98"/>
    </location>
</feature>
<dbReference type="GO" id="GO:0022857">
    <property type="term" value="F:transmembrane transporter activity"/>
    <property type="evidence" value="ECO:0007669"/>
    <property type="project" value="InterPro"/>
</dbReference>
<evidence type="ECO:0000256" key="1">
    <source>
        <dbReference type="ARBA" id="ARBA00004141"/>
    </source>
</evidence>
<dbReference type="AlphaFoldDB" id="A0A512NH76"/>
<feature type="transmembrane region" description="Helical" evidence="5">
    <location>
        <begin position="169"/>
        <end position="188"/>
    </location>
</feature>
<reference evidence="7 8" key="1">
    <citation type="submission" date="2019-07" db="EMBL/GenBank/DDBJ databases">
        <title>Whole genome shotgun sequence of Reyranella soli NBRC 108950.</title>
        <authorList>
            <person name="Hosoyama A."/>
            <person name="Uohara A."/>
            <person name="Ohji S."/>
            <person name="Ichikawa N."/>
        </authorList>
    </citation>
    <scope>NUCLEOTIDE SEQUENCE [LARGE SCALE GENOMIC DNA]</scope>
    <source>
        <strain evidence="7 8">NBRC 108950</strain>
    </source>
</reference>
<feature type="transmembrane region" description="Helical" evidence="5">
    <location>
        <begin position="261"/>
        <end position="278"/>
    </location>
</feature>
<sequence length="432" mass="45670">MTDQQPRPLKGAWGMTALLLLFMLINFADKVVVGLAAQPIMADLKLSPEQFGLLGSSFFFLFAISGVVVGFITNRVQTRHTLLVMAIIWSVVQFPMLGTVTLEMLIACRIILGAGEGPAAPVALHSIYKWFPDQLRGMPTAIIAQGSALGVIIAVPTLNWIIVNYSWHWAFGALGIAGLCWVVLWLIFGREGTLVDQPAHVAEGMVERVPYRRLLTCPSIVAACCAGFASYWGLALGLTWFTSYLVDGLGYSQTVGGNLTILPWIFGMCVVLAGGWLSQRLKKAGVSSRLSRGVLAASTVALGGCILPFVGSMPTPGLKVAFLVVGAAIGSSIYVVTPMIVSELTPQPQRAAMLAITSSIITLAGVIAPLAMGATIQNASSPVVGYEQGYVILGGLLLAGGIIGLLFIRPEADRARLAAHTVMLPVAVPARA</sequence>
<feature type="transmembrane region" description="Helical" evidence="5">
    <location>
        <begin position="53"/>
        <end position="73"/>
    </location>
</feature>
<feature type="transmembrane region" description="Helical" evidence="5">
    <location>
        <begin position="353"/>
        <end position="376"/>
    </location>
</feature>
<comment type="caution">
    <text evidence="7">The sequence shown here is derived from an EMBL/GenBank/DDBJ whole genome shotgun (WGS) entry which is preliminary data.</text>
</comment>